<evidence type="ECO:0000256" key="16">
    <source>
        <dbReference type="ARBA" id="ARBA00082369"/>
    </source>
</evidence>
<dbReference type="GO" id="GO:0003697">
    <property type="term" value="F:single-stranded DNA binding"/>
    <property type="evidence" value="ECO:0007669"/>
    <property type="project" value="InterPro"/>
</dbReference>
<dbReference type="GO" id="GO:0006513">
    <property type="term" value="P:protein monoubiquitination"/>
    <property type="evidence" value="ECO:0007669"/>
    <property type="project" value="InterPro"/>
</dbReference>
<dbReference type="GO" id="GO:0006281">
    <property type="term" value="P:DNA repair"/>
    <property type="evidence" value="ECO:0007669"/>
    <property type="project" value="UniProtKB-KW"/>
</dbReference>
<proteinExistence type="inferred from homology"/>
<feature type="compositionally biased region" description="Basic residues" evidence="18">
    <location>
        <begin position="713"/>
        <end position="722"/>
    </location>
</feature>
<dbReference type="SUPFAM" id="SSF57850">
    <property type="entry name" value="RING/U-box"/>
    <property type="match status" value="1"/>
</dbReference>
<dbReference type="FunFam" id="3.30.160.60:FF:000331">
    <property type="entry name" value="E3 ubiquitin-protein ligase RAD18"/>
    <property type="match status" value="1"/>
</dbReference>
<dbReference type="PROSITE" id="PS00518">
    <property type="entry name" value="ZF_RING_1"/>
    <property type="match status" value="1"/>
</dbReference>
<evidence type="ECO:0000256" key="9">
    <source>
        <dbReference type="ARBA" id="ARBA00022771"/>
    </source>
</evidence>
<evidence type="ECO:0000256" key="3">
    <source>
        <dbReference type="ARBA" id="ARBA00004906"/>
    </source>
</evidence>
<feature type="compositionally biased region" description="Basic and acidic residues" evidence="18">
    <location>
        <begin position="319"/>
        <end position="335"/>
    </location>
</feature>
<dbReference type="Proteomes" id="UP000694920">
    <property type="component" value="Unplaced"/>
</dbReference>
<dbReference type="GeneID" id="107265053"/>
<feature type="region of interest" description="Disordered" evidence="18">
    <location>
        <begin position="111"/>
        <end position="164"/>
    </location>
</feature>
<dbReference type="PANTHER" id="PTHR14134:SF2">
    <property type="entry name" value="E3 UBIQUITIN-PROTEIN LIGASE RAD18"/>
    <property type="match status" value="1"/>
</dbReference>
<dbReference type="GO" id="GO:0005634">
    <property type="term" value="C:nucleus"/>
    <property type="evidence" value="ECO:0007669"/>
    <property type="project" value="UniProtKB-SubCell"/>
</dbReference>
<feature type="compositionally biased region" description="Low complexity" evidence="18">
    <location>
        <begin position="140"/>
        <end position="160"/>
    </location>
</feature>
<dbReference type="KEGG" id="ccin:107265053"/>
<name>A0AAJ7FFP8_CEPCN</name>
<evidence type="ECO:0000256" key="11">
    <source>
        <dbReference type="ARBA" id="ARBA00022833"/>
    </source>
</evidence>
<evidence type="ECO:0000256" key="10">
    <source>
        <dbReference type="ARBA" id="ARBA00022786"/>
    </source>
</evidence>
<comment type="similarity">
    <text evidence="4">Belongs to the RAD18 family.</text>
</comment>
<evidence type="ECO:0000256" key="8">
    <source>
        <dbReference type="ARBA" id="ARBA00022763"/>
    </source>
</evidence>
<evidence type="ECO:0000256" key="17">
    <source>
        <dbReference type="PROSITE-ProRule" id="PRU00175"/>
    </source>
</evidence>
<dbReference type="GO" id="GO:0006301">
    <property type="term" value="P:DNA damage tolerance"/>
    <property type="evidence" value="ECO:0007669"/>
    <property type="project" value="InterPro"/>
</dbReference>
<organism evidence="21 22">
    <name type="scientific">Cephus cinctus</name>
    <name type="common">Wheat stem sawfly</name>
    <dbReference type="NCBI Taxonomy" id="211228"/>
    <lineage>
        <taxon>Eukaryota</taxon>
        <taxon>Metazoa</taxon>
        <taxon>Ecdysozoa</taxon>
        <taxon>Arthropoda</taxon>
        <taxon>Hexapoda</taxon>
        <taxon>Insecta</taxon>
        <taxon>Pterygota</taxon>
        <taxon>Neoptera</taxon>
        <taxon>Endopterygota</taxon>
        <taxon>Hymenoptera</taxon>
        <taxon>Cephoidea</taxon>
        <taxon>Cephidae</taxon>
        <taxon>Cephus</taxon>
    </lineage>
</organism>
<evidence type="ECO:0000259" key="19">
    <source>
        <dbReference type="PROSITE" id="PS50089"/>
    </source>
</evidence>
<feature type="compositionally biased region" description="Basic and acidic residues" evidence="18">
    <location>
        <begin position="618"/>
        <end position="627"/>
    </location>
</feature>
<dbReference type="Gene3D" id="3.30.160.60">
    <property type="entry name" value="Classic Zinc Finger"/>
    <property type="match status" value="1"/>
</dbReference>
<evidence type="ECO:0000256" key="6">
    <source>
        <dbReference type="ARBA" id="ARBA00022679"/>
    </source>
</evidence>
<keyword evidence="13" id="KW-0234">DNA repair</keyword>
<feature type="region of interest" description="Disordered" evidence="18">
    <location>
        <begin position="688"/>
        <end position="722"/>
    </location>
</feature>
<keyword evidence="9 17" id="KW-0863">Zinc-finger</keyword>
<comment type="catalytic activity">
    <reaction evidence="1">
        <text>S-ubiquitinyl-[E2 ubiquitin-conjugating enzyme]-L-cysteine + [acceptor protein]-L-lysine = [E2 ubiquitin-conjugating enzyme]-L-cysteine + N(6)-ubiquitinyl-[acceptor protein]-L-lysine.</text>
        <dbReference type="EC" id="2.3.2.27"/>
    </reaction>
</comment>
<dbReference type="Gene3D" id="3.30.40.10">
    <property type="entry name" value="Zinc/RING finger domain, C3HC4 (zinc finger)"/>
    <property type="match status" value="1"/>
</dbReference>
<keyword evidence="21" id="KW-1185">Reference proteome</keyword>
<feature type="domain" description="RING-type" evidence="19">
    <location>
        <begin position="25"/>
        <end position="62"/>
    </location>
</feature>
<dbReference type="FunFam" id="3.30.40.10:FF:000172">
    <property type="entry name" value="E3 ubiquitin-protein ligase RAD18"/>
    <property type="match status" value="1"/>
</dbReference>
<accession>A0AAJ7FFP8</accession>
<evidence type="ECO:0000256" key="14">
    <source>
        <dbReference type="ARBA" id="ARBA00023242"/>
    </source>
</evidence>
<gene>
    <name evidence="22" type="primary">LOC107265053</name>
</gene>
<dbReference type="AlphaFoldDB" id="A0AAJ7FFP8"/>
<dbReference type="GO" id="GO:0097505">
    <property type="term" value="C:Rad6-Rad18 complex"/>
    <property type="evidence" value="ECO:0007669"/>
    <property type="project" value="TreeGrafter"/>
</dbReference>
<dbReference type="InterPro" id="IPR039577">
    <property type="entry name" value="Rad18"/>
</dbReference>
<evidence type="ECO:0000313" key="21">
    <source>
        <dbReference type="Proteomes" id="UP000694920"/>
    </source>
</evidence>
<dbReference type="InterPro" id="IPR003034">
    <property type="entry name" value="SAP_dom"/>
</dbReference>
<evidence type="ECO:0000256" key="18">
    <source>
        <dbReference type="SAM" id="MobiDB-lite"/>
    </source>
</evidence>
<evidence type="ECO:0000256" key="12">
    <source>
        <dbReference type="ARBA" id="ARBA00023125"/>
    </source>
</evidence>
<feature type="compositionally biased region" description="Polar residues" evidence="18">
    <location>
        <begin position="699"/>
        <end position="708"/>
    </location>
</feature>
<evidence type="ECO:0000256" key="15">
    <source>
        <dbReference type="ARBA" id="ARBA00031783"/>
    </source>
</evidence>
<feature type="region of interest" description="Disordered" evidence="18">
    <location>
        <begin position="315"/>
        <end position="335"/>
    </location>
</feature>
<evidence type="ECO:0000259" key="20">
    <source>
        <dbReference type="PROSITE" id="PS50800"/>
    </source>
</evidence>
<dbReference type="InterPro" id="IPR013083">
    <property type="entry name" value="Znf_RING/FYVE/PHD"/>
</dbReference>
<dbReference type="InterPro" id="IPR006642">
    <property type="entry name" value="Rad18_UBZ4"/>
</dbReference>
<keyword evidence="10" id="KW-0833">Ubl conjugation pathway</keyword>
<dbReference type="Pfam" id="PF13923">
    <property type="entry name" value="zf-C3HC4_2"/>
    <property type="match status" value="1"/>
</dbReference>
<feature type="domain" description="SAP" evidence="20">
    <location>
        <begin position="239"/>
        <end position="273"/>
    </location>
</feature>
<keyword evidence="14" id="KW-0539">Nucleus</keyword>
<dbReference type="PANTHER" id="PTHR14134">
    <property type="entry name" value="E3 UBIQUITIN-PROTEIN LIGASE RAD18"/>
    <property type="match status" value="1"/>
</dbReference>
<evidence type="ECO:0000256" key="4">
    <source>
        <dbReference type="ARBA" id="ARBA00009506"/>
    </source>
</evidence>
<dbReference type="RefSeq" id="XP_015589523.1">
    <property type="nucleotide sequence ID" value="XM_015734037.2"/>
</dbReference>
<evidence type="ECO:0000256" key="7">
    <source>
        <dbReference type="ARBA" id="ARBA00022723"/>
    </source>
</evidence>
<dbReference type="GO" id="GO:0008270">
    <property type="term" value="F:zinc ion binding"/>
    <property type="evidence" value="ECO:0007669"/>
    <property type="project" value="UniProtKB-KW"/>
</dbReference>
<dbReference type="InterPro" id="IPR017907">
    <property type="entry name" value="Znf_RING_CS"/>
</dbReference>
<protein>
    <recommendedName>
        <fullName evidence="5">RING-type E3 ubiquitin transferase</fullName>
        <ecNumber evidence="5">2.3.2.27</ecNumber>
    </recommendedName>
    <alternativeName>
        <fullName evidence="15 16">RING-type E3 ubiquitin transferase RAD18</fullName>
    </alternativeName>
</protein>
<evidence type="ECO:0000256" key="1">
    <source>
        <dbReference type="ARBA" id="ARBA00000900"/>
    </source>
</evidence>
<dbReference type="PROSITE" id="PS50089">
    <property type="entry name" value="ZF_RING_2"/>
    <property type="match status" value="1"/>
</dbReference>
<dbReference type="GO" id="GO:0061630">
    <property type="term" value="F:ubiquitin protein ligase activity"/>
    <property type="evidence" value="ECO:0007669"/>
    <property type="project" value="UniProtKB-EC"/>
</dbReference>
<dbReference type="EC" id="2.3.2.27" evidence="5"/>
<keyword evidence="6" id="KW-0808">Transferase</keyword>
<feature type="region of interest" description="Disordered" evidence="18">
    <location>
        <begin position="347"/>
        <end position="394"/>
    </location>
</feature>
<dbReference type="PROSITE" id="PS50800">
    <property type="entry name" value="SAP"/>
    <property type="match status" value="1"/>
</dbReference>
<dbReference type="CDD" id="cd16529">
    <property type="entry name" value="RING-HC_RAD18"/>
    <property type="match status" value="1"/>
</dbReference>
<evidence type="ECO:0000256" key="13">
    <source>
        <dbReference type="ARBA" id="ARBA00023204"/>
    </source>
</evidence>
<keyword evidence="11" id="KW-0862">Zinc</keyword>
<dbReference type="SMART" id="SM00734">
    <property type="entry name" value="ZnF_Rad18"/>
    <property type="match status" value="1"/>
</dbReference>
<sequence>MGKIVQITWPTEYIELKRIEDLLQCGICYEYIETSVMTPCSHNYCSLCIRKYLHYKTQCPTCCEQTYEKDLHTNRILDEVISNFLIIRENLARCVPGAIVQSIPNLITSSPPIRPARSNHSVRTPKKLHTDDGTVHENFTPNSNSKTPSMSTPKKSITSPGTSGMSKIASYFTPKSRKTVQPVDMVDIRKESSCPVCKVEVSSQHINKHLDACLKRDAMTDESRVSIKQKRKPLPKLVFNVMKDVELRKKMREYGLPSQGDRKTLETRFQRYSTLYNAECDKEVPRSVVELIKQCTEEEALEKKMQKAALTGNRLQVSRKADEQSNEEARKKYLDANKTNFQELIQNIKDRRNPKKPVRRSILPPSEKQDSVVTSIKKDPTEDDSSNAANESEESNLHYHLNHEEFAFQDNDSNTSCPLQWYTGDDPMRFVMTELNSDASPDKSSSCSKFQLNQLNSSPADEQHSPKVKTEGFADEDDSIVNGNIRNTNTSISQNTTNEIYVANPKSGSSSHSPEVVTTRDNIKSGKRITNKRVKLCSNDRVKSSSTNSVNTILKNRSILEQEQRKMESMNLAMSIAQDFLSDLSTSDSTDDESINLKTRRKSKERASSSTLQVPSKSGKENSKSSTDENCVVRRPTRKRNRISGLENGDTVNSTRIGVKSKKVLDEQNINQTKEVLEDDSEIVIDKNKSKSKKVTQKRAISTMNKSENPPKRPTRKCTNKT</sequence>
<dbReference type="SMART" id="SM00184">
    <property type="entry name" value="RING"/>
    <property type="match status" value="1"/>
</dbReference>
<evidence type="ECO:0000256" key="5">
    <source>
        <dbReference type="ARBA" id="ARBA00012483"/>
    </source>
</evidence>
<keyword evidence="12" id="KW-0238">DNA-binding</keyword>
<keyword evidence="7" id="KW-0479">Metal-binding</keyword>
<evidence type="ECO:0000313" key="22">
    <source>
        <dbReference type="RefSeq" id="XP_015589523.1"/>
    </source>
</evidence>
<comment type="pathway">
    <text evidence="3">Protein modification; protein ubiquitination.</text>
</comment>
<keyword evidence="8" id="KW-0227">DNA damage</keyword>
<comment type="subcellular location">
    <subcellularLocation>
        <location evidence="2">Nucleus</location>
    </subcellularLocation>
</comment>
<dbReference type="InterPro" id="IPR001841">
    <property type="entry name" value="Znf_RING"/>
</dbReference>
<evidence type="ECO:0000256" key="2">
    <source>
        <dbReference type="ARBA" id="ARBA00004123"/>
    </source>
</evidence>
<feature type="region of interest" description="Disordered" evidence="18">
    <location>
        <begin position="584"/>
        <end position="651"/>
    </location>
</feature>
<reference evidence="22" key="1">
    <citation type="submission" date="2025-08" db="UniProtKB">
        <authorList>
            <consortium name="RefSeq"/>
        </authorList>
    </citation>
    <scope>IDENTIFICATION</scope>
</reference>